<dbReference type="NCBIfam" id="TIGR00445">
    <property type="entry name" value="mraY"/>
    <property type="match status" value="1"/>
</dbReference>
<dbReference type="InterPro" id="IPR018480">
    <property type="entry name" value="PNAcMuramoyl-5peptid_Trfase_CS"/>
</dbReference>
<comment type="similarity">
    <text evidence="2 7">Belongs to the glycosyltransferase 4 family. MraY subfamily.</text>
</comment>
<dbReference type="RefSeq" id="WP_094205544.1">
    <property type="nucleotide sequence ID" value="NZ_JAHAIK010000003.1"/>
</dbReference>
<dbReference type="PANTHER" id="PTHR22926">
    <property type="entry name" value="PHOSPHO-N-ACETYLMURAMOYL-PENTAPEPTIDE-TRANSFERASE"/>
    <property type="match status" value="1"/>
</dbReference>
<keyword evidence="7" id="KW-0573">Peptidoglycan synthesis</keyword>
<keyword evidence="7 9" id="KW-0460">Magnesium</keyword>
<keyword evidence="7" id="KW-0131">Cell cycle</keyword>
<name>A0A233V4V6_FINMA</name>
<reference evidence="11" key="1">
    <citation type="journal article" date="2017" name="J. Clin. Microbiol.">
        <title>Finegoldia magna Isolated from Orthopedic Joint Implant-Associated Infections.</title>
        <authorList>
            <person name="Soderquist B."/>
            <person name="Bjorklund S."/>
            <person name="Hellmark B."/>
            <person name="Jensen A."/>
            <person name="Bruggemann H."/>
        </authorList>
    </citation>
    <scope>NUCLEOTIDE SEQUENCE</scope>
    <source>
        <strain evidence="11">CCUG 54800</strain>
    </source>
</reference>
<keyword evidence="5 7" id="KW-1133">Transmembrane helix</keyword>
<keyword evidence="7" id="KW-1003">Cell membrane</keyword>
<evidence type="ECO:0000256" key="3">
    <source>
        <dbReference type="ARBA" id="ARBA00022679"/>
    </source>
</evidence>
<dbReference type="GO" id="GO:0005886">
    <property type="term" value="C:plasma membrane"/>
    <property type="evidence" value="ECO:0007669"/>
    <property type="project" value="UniProtKB-SubCell"/>
</dbReference>
<evidence type="ECO:0000313" key="10">
    <source>
        <dbReference type="EMBL" id="MBS5964286.1"/>
    </source>
</evidence>
<feature type="transmembrane region" description="Helical" evidence="7">
    <location>
        <begin position="50"/>
        <end position="74"/>
    </location>
</feature>
<evidence type="ECO:0000256" key="9">
    <source>
        <dbReference type="PIRSR" id="PIRSR600715-1"/>
    </source>
</evidence>
<evidence type="ECO:0000256" key="6">
    <source>
        <dbReference type="ARBA" id="ARBA00023136"/>
    </source>
</evidence>
<dbReference type="Pfam" id="PF10555">
    <property type="entry name" value="MraY_sig1"/>
    <property type="match status" value="1"/>
</dbReference>
<sequence>MNFKSEILMSMLLSIVISLILGKFIIRILRQKHIGQEIRDDGPKSHYSKAGTPTMGGIIFIISTLITVIVFRLFSSEVLLAIYGMLAFGAIGFIDDFMKLVMKRSLGLNEKQKLVLQLLFSIIACFLIKQVNPNFTKQVIPFFNKTVDFGIITYPFLIFVMMGTSNATNLTDGLDGLATSVSIPVFIATSIILYNLNSTASIFSIIFAGSLLGFLVYNSNPAKVFMGDTGSMAIGGALVMIMAMYGLSLYLIILGFVYMIEVLSVIIQMTSYKLRNKKRVFLMSPIHHHYELKGYKEQKIVSTFMVVSVITSLITLIDIL</sequence>
<dbReference type="AlphaFoldDB" id="A0A233V4V6"/>
<gene>
    <name evidence="7 10" type="primary">mraY</name>
    <name evidence="11" type="ORF">B9N49_03540</name>
    <name evidence="10" type="ORF">KIA07_01285</name>
</gene>
<evidence type="ECO:0000256" key="8">
    <source>
        <dbReference type="NCBIfam" id="TIGR00445"/>
    </source>
</evidence>
<evidence type="ECO:0000313" key="11">
    <source>
        <dbReference type="EMBL" id="OXZ27413.1"/>
    </source>
</evidence>
<keyword evidence="7" id="KW-0961">Cell wall biogenesis/degradation</keyword>
<feature type="binding site" evidence="9">
    <location>
        <position position="169"/>
    </location>
    <ligand>
        <name>Mg(2+)</name>
        <dbReference type="ChEBI" id="CHEBI:18420"/>
    </ligand>
</feature>
<feature type="transmembrane region" description="Helical" evidence="7">
    <location>
        <begin position="114"/>
        <end position="131"/>
    </location>
</feature>
<dbReference type="GO" id="GO:0008360">
    <property type="term" value="P:regulation of cell shape"/>
    <property type="evidence" value="ECO:0007669"/>
    <property type="project" value="UniProtKB-KW"/>
</dbReference>
<evidence type="ECO:0000256" key="4">
    <source>
        <dbReference type="ARBA" id="ARBA00022692"/>
    </source>
</evidence>
<comment type="subcellular location">
    <subcellularLocation>
        <location evidence="7">Cell membrane</location>
        <topology evidence="7">Multi-pass membrane protein</topology>
    </subcellularLocation>
    <subcellularLocation>
        <location evidence="1">Membrane</location>
        <topology evidence="1">Multi-pass membrane protein</topology>
    </subcellularLocation>
</comment>
<feature type="transmembrane region" description="Helical" evidence="7">
    <location>
        <begin position="80"/>
        <end position="102"/>
    </location>
</feature>
<feature type="binding site" evidence="9">
    <location>
        <position position="228"/>
    </location>
    <ligand>
        <name>Mg(2+)</name>
        <dbReference type="ChEBI" id="CHEBI:18420"/>
    </ligand>
</feature>
<comment type="caution">
    <text evidence="11">The sequence shown here is derived from an EMBL/GenBank/DDBJ whole genome shotgun (WGS) entry which is preliminary data.</text>
</comment>
<feature type="transmembrane region" description="Helical" evidence="7">
    <location>
        <begin position="300"/>
        <end position="319"/>
    </location>
</feature>
<feature type="transmembrane region" description="Helical" evidence="7">
    <location>
        <begin position="177"/>
        <end position="194"/>
    </location>
</feature>
<comment type="cofactor">
    <cofactor evidence="7 9">
        <name>Mg(2+)</name>
        <dbReference type="ChEBI" id="CHEBI:18420"/>
    </cofactor>
</comment>
<dbReference type="CDD" id="cd06852">
    <property type="entry name" value="GT_MraY"/>
    <property type="match status" value="1"/>
</dbReference>
<keyword evidence="3 7" id="KW-0808">Transferase</keyword>
<keyword evidence="7" id="KW-0132">Cell division</keyword>
<protein>
    <recommendedName>
        <fullName evidence="7 8">Phospho-N-acetylmuramoyl-pentapeptide-transferase</fullName>
        <ecNumber evidence="7 8">2.7.8.13</ecNumber>
    </recommendedName>
    <alternativeName>
        <fullName evidence="7">UDP-MurNAc-pentapeptide phosphotransferase</fullName>
    </alternativeName>
</protein>
<keyword evidence="7" id="KW-0133">Cell shape</keyword>
<dbReference type="GO" id="GO:0051301">
    <property type="term" value="P:cell division"/>
    <property type="evidence" value="ECO:0007669"/>
    <property type="project" value="UniProtKB-KW"/>
</dbReference>
<dbReference type="GO" id="GO:0008963">
    <property type="term" value="F:phospho-N-acetylmuramoyl-pentapeptide-transferase activity"/>
    <property type="evidence" value="ECO:0007669"/>
    <property type="project" value="UniProtKB-UniRule"/>
</dbReference>
<dbReference type="PROSITE" id="PS01348">
    <property type="entry name" value="MRAY_2"/>
    <property type="match status" value="1"/>
</dbReference>
<dbReference type="EC" id="2.7.8.13" evidence="7 8"/>
<dbReference type="InterPro" id="IPR003524">
    <property type="entry name" value="PNAcMuramoyl-5peptid_Trfase"/>
</dbReference>
<evidence type="ECO:0000256" key="5">
    <source>
        <dbReference type="ARBA" id="ARBA00022989"/>
    </source>
</evidence>
<dbReference type="GO" id="GO:0009252">
    <property type="term" value="P:peptidoglycan biosynthetic process"/>
    <property type="evidence" value="ECO:0007669"/>
    <property type="project" value="UniProtKB-UniRule"/>
</dbReference>
<keyword evidence="4 7" id="KW-0812">Transmembrane</keyword>
<dbReference type="GO" id="GO:0046872">
    <property type="term" value="F:metal ion binding"/>
    <property type="evidence" value="ECO:0007669"/>
    <property type="project" value="UniProtKB-KW"/>
</dbReference>
<dbReference type="Proteomes" id="UP000730862">
    <property type="component" value="Unassembled WGS sequence"/>
</dbReference>
<evidence type="ECO:0000256" key="1">
    <source>
        <dbReference type="ARBA" id="ARBA00004141"/>
    </source>
</evidence>
<dbReference type="InterPro" id="IPR000715">
    <property type="entry name" value="Glycosyl_transferase_4"/>
</dbReference>
<reference evidence="10" key="3">
    <citation type="submission" date="2021-02" db="EMBL/GenBank/DDBJ databases">
        <title>Infant gut strain persistence is associated with maternal origin, phylogeny, and functional potential including surface adhesion and iron acquisition.</title>
        <authorList>
            <person name="Lou Y.C."/>
        </authorList>
    </citation>
    <scope>NUCLEOTIDE SEQUENCE</scope>
    <source>
        <strain evidence="10">L3_058_000G1_dasL3_058_000G1_concoct_72</strain>
    </source>
</reference>
<accession>A0A233V4V6</accession>
<dbReference type="PROSITE" id="PS01347">
    <property type="entry name" value="MRAY_1"/>
    <property type="match status" value="1"/>
</dbReference>
<dbReference type="GO" id="GO:0071555">
    <property type="term" value="P:cell wall organization"/>
    <property type="evidence" value="ECO:0007669"/>
    <property type="project" value="UniProtKB-KW"/>
</dbReference>
<dbReference type="UniPathway" id="UPA00219"/>
<feature type="transmembrane region" description="Helical" evidence="7">
    <location>
        <begin position="6"/>
        <end position="29"/>
    </location>
</feature>
<dbReference type="Proteomes" id="UP000215413">
    <property type="component" value="Unassembled WGS sequence"/>
</dbReference>
<dbReference type="EMBL" id="JAHAIK010000003">
    <property type="protein sequence ID" value="MBS5964286.1"/>
    <property type="molecule type" value="Genomic_DNA"/>
</dbReference>
<dbReference type="Pfam" id="PF00953">
    <property type="entry name" value="Glycos_transf_4"/>
    <property type="match status" value="1"/>
</dbReference>
<evidence type="ECO:0000313" key="12">
    <source>
        <dbReference type="Proteomes" id="UP000215413"/>
    </source>
</evidence>
<dbReference type="PANTHER" id="PTHR22926:SF5">
    <property type="entry name" value="PHOSPHO-N-ACETYLMURAMOYL-PENTAPEPTIDE-TRANSFERASE HOMOLOG"/>
    <property type="match status" value="1"/>
</dbReference>
<keyword evidence="7 9" id="KW-0479">Metal-binding</keyword>
<dbReference type="HAMAP" id="MF_00038">
    <property type="entry name" value="MraY"/>
    <property type="match status" value="1"/>
</dbReference>
<comment type="function">
    <text evidence="7">Catalyzes the initial step of the lipid cycle reactions in the biosynthesis of the cell wall peptidoglycan: transfers peptidoglycan precursor phospho-MurNAc-pentapeptide from UDP-MurNAc-pentapeptide onto the lipid carrier undecaprenyl phosphate, yielding undecaprenyl-pyrophosphoryl-MurNAc-pentapeptide, known as lipid I.</text>
</comment>
<comment type="catalytic activity">
    <reaction evidence="7">
        <text>UDP-N-acetyl-alpha-D-muramoyl-L-alanyl-gamma-D-glutamyl-meso-2,6-diaminopimeloyl-D-alanyl-D-alanine + di-trans,octa-cis-undecaprenyl phosphate = di-trans,octa-cis-undecaprenyl diphospho-N-acetyl-alpha-D-muramoyl-L-alanyl-D-glutamyl-meso-2,6-diaminopimeloyl-D-alanyl-D-alanine + UMP</text>
        <dbReference type="Rhea" id="RHEA:28386"/>
        <dbReference type="ChEBI" id="CHEBI:57865"/>
        <dbReference type="ChEBI" id="CHEBI:60392"/>
        <dbReference type="ChEBI" id="CHEBI:61386"/>
        <dbReference type="ChEBI" id="CHEBI:61387"/>
        <dbReference type="EC" id="2.7.8.13"/>
    </reaction>
</comment>
<comment type="pathway">
    <text evidence="7">Cell wall biogenesis; peptidoglycan biosynthesis.</text>
</comment>
<dbReference type="EMBL" id="NDYC01000019">
    <property type="protein sequence ID" value="OXZ27413.1"/>
    <property type="molecule type" value="Genomic_DNA"/>
</dbReference>
<reference evidence="12" key="2">
    <citation type="submission" date="2017-04" db="EMBL/GenBank/DDBJ databases">
        <title>Finegoldia magna isolated from orthopedic joint implant-associated infections.</title>
        <authorList>
            <person name="Bjorklund S."/>
            <person name="Bruggemann H."/>
            <person name="Jensen A."/>
            <person name="Hellmark B."/>
            <person name="Soderquist B."/>
        </authorList>
    </citation>
    <scope>NUCLEOTIDE SEQUENCE [LARGE SCALE GENOMIC DNA]</scope>
    <source>
        <strain evidence="12">CCUG 54800</strain>
    </source>
</reference>
<keyword evidence="6 7" id="KW-0472">Membrane</keyword>
<feature type="transmembrane region" description="Helical" evidence="7">
    <location>
        <begin position="151"/>
        <end position="170"/>
    </location>
</feature>
<organism evidence="11 12">
    <name type="scientific">Finegoldia magna</name>
    <name type="common">Peptostreptococcus magnus</name>
    <dbReference type="NCBI Taxonomy" id="1260"/>
    <lineage>
        <taxon>Bacteria</taxon>
        <taxon>Bacillati</taxon>
        <taxon>Bacillota</taxon>
        <taxon>Tissierellia</taxon>
        <taxon>Tissierellales</taxon>
        <taxon>Peptoniphilaceae</taxon>
        <taxon>Finegoldia</taxon>
    </lineage>
</organism>
<evidence type="ECO:0000256" key="2">
    <source>
        <dbReference type="ARBA" id="ARBA00005583"/>
    </source>
</evidence>
<evidence type="ECO:0000256" key="7">
    <source>
        <dbReference type="HAMAP-Rule" id="MF_00038"/>
    </source>
</evidence>
<feature type="transmembrane region" description="Helical" evidence="7">
    <location>
        <begin position="249"/>
        <end position="269"/>
    </location>
</feature>
<proteinExistence type="inferred from homology"/>
<feature type="transmembrane region" description="Helical" evidence="7">
    <location>
        <begin position="200"/>
        <end position="217"/>
    </location>
</feature>